<evidence type="ECO:0000313" key="1">
    <source>
        <dbReference type="EMBL" id="SES34058.1"/>
    </source>
</evidence>
<dbReference type="Proteomes" id="UP000198571">
    <property type="component" value="Unassembled WGS sequence"/>
</dbReference>
<accession>A0A1H9WJI9</accession>
<gene>
    <name evidence="1" type="ORF">SAMN05518684_11781</name>
</gene>
<dbReference type="InterPro" id="IPR020139">
    <property type="entry name" value="DUF2642"/>
</dbReference>
<dbReference type="EMBL" id="FOGT01000017">
    <property type="protein sequence ID" value="SES34058.1"/>
    <property type="molecule type" value="Genomic_DNA"/>
</dbReference>
<proteinExistence type="predicted"/>
<evidence type="ECO:0008006" key="3">
    <source>
        <dbReference type="Google" id="ProtNLM"/>
    </source>
</evidence>
<reference evidence="2" key="1">
    <citation type="submission" date="2016-10" db="EMBL/GenBank/DDBJ databases">
        <authorList>
            <person name="Varghese N."/>
            <person name="Submissions S."/>
        </authorList>
    </citation>
    <scope>NUCLEOTIDE SEQUENCE [LARGE SCALE GENOMIC DNA]</scope>
    <source>
        <strain evidence="2">S9</strain>
    </source>
</reference>
<dbReference type="OrthoDB" id="2439488at2"/>
<dbReference type="RefSeq" id="WP_093054822.1">
    <property type="nucleotide sequence ID" value="NZ_FOGT01000017.1"/>
</dbReference>
<keyword evidence="2" id="KW-1185">Reference proteome</keyword>
<sequence>MYYEEERNQQQEETVKYSVLYDPFVVQTLQSVTGANVVIQTCQGSVRGKVADVKPDHVVIQQDDSTFFIRIQQIIWIMPT</sequence>
<evidence type="ECO:0000313" key="2">
    <source>
        <dbReference type="Proteomes" id="UP000198571"/>
    </source>
</evidence>
<dbReference type="STRING" id="1601833.SAMN05518684_11781"/>
<name>A0A1H9WJI9_9BACI</name>
<protein>
    <recommendedName>
        <fullName evidence="3">DUF2642 domain-containing protein</fullName>
    </recommendedName>
</protein>
<dbReference type="AlphaFoldDB" id="A0A1H9WJI9"/>
<dbReference type="Pfam" id="PF10842">
    <property type="entry name" value="DUF2642"/>
    <property type="match status" value="1"/>
</dbReference>
<organism evidence="1 2">
    <name type="scientific">Salipaludibacillus aurantiacus</name>
    <dbReference type="NCBI Taxonomy" id="1601833"/>
    <lineage>
        <taxon>Bacteria</taxon>
        <taxon>Bacillati</taxon>
        <taxon>Bacillota</taxon>
        <taxon>Bacilli</taxon>
        <taxon>Bacillales</taxon>
        <taxon>Bacillaceae</taxon>
    </lineage>
</organism>